<proteinExistence type="predicted"/>
<dbReference type="AlphaFoldDB" id="A0A1M7MS13"/>
<keyword evidence="1" id="KW-0862">Zinc</keyword>
<dbReference type="InterPro" id="IPR007527">
    <property type="entry name" value="Znf_SWIM"/>
</dbReference>
<keyword evidence="1" id="KW-0479">Metal-binding</keyword>
<dbReference type="PROSITE" id="PS50966">
    <property type="entry name" value="ZF_SWIM"/>
    <property type="match status" value="1"/>
</dbReference>
<sequence length="545" mass="62345">MLFNYRYSGNSQVFSDAGSAGISFAPDTHREPTFFVGKLSKKIAFREAISSLHDVVVSDLRFKPKDKTEYKEWAAQQESIWLAEFMQGYDAQAADQKIEGLRADLRNIWDQKDKAMGPFNKAKRAYFDYLYQKDRDAWFVLDPVISVHPDEIFFECFSQDESTYGKLSASYNVFKEVNEFECGTTNIDYSAALYNEFQKIRDYKETDFRVDPGGFQVQTSQEELYHEVKIDLPDSWVRGFLQVSSAMTLPAATFDLHPMDVYNFCSWLRRFKEIKGPRSIRFILEPGKPVRAVFEPWNREIVCARSLYTGPQAREIRIWGRRRILILERLIPIARKFTVHLTGSGLPSFFIADLGDMQFTLGLSGWTANDWSRAGQFDLMAPRAEVSEPDKFRVYNALKSVWFSTAADLVKATGLSSATVLGALGLFTQAGKVIYDLHGGVYRLRELSREPLPMHLLRFSTPEEADAEILVNQGKVSYTENQITGVGTQLKGTVSVQRVYYPVMIIDADERMTNAQCDCDFFYQNKLYKGPCKHMLALRKAYAAK</sequence>
<feature type="domain" description="SWIM-type" evidence="2">
    <location>
        <begin position="501"/>
        <end position="543"/>
    </location>
</feature>
<organism evidence="3 4">
    <name type="scientific">Chitinophaga jiangningensis</name>
    <dbReference type="NCBI Taxonomy" id="1419482"/>
    <lineage>
        <taxon>Bacteria</taxon>
        <taxon>Pseudomonadati</taxon>
        <taxon>Bacteroidota</taxon>
        <taxon>Chitinophagia</taxon>
        <taxon>Chitinophagales</taxon>
        <taxon>Chitinophagaceae</taxon>
        <taxon>Chitinophaga</taxon>
    </lineage>
</organism>
<gene>
    <name evidence="3" type="ORF">SAMN05444266_11440</name>
</gene>
<name>A0A1M7MS13_9BACT</name>
<keyword evidence="1" id="KW-0863">Zinc-finger</keyword>
<evidence type="ECO:0000256" key="1">
    <source>
        <dbReference type="PROSITE-ProRule" id="PRU00325"/>
    </source>
</evidence>
<evidence type="ECO:0000313" key="4">
    <source>
        <dbReference type="Proteomes" id="UP000184420"/>
    </source>
</evidence>
<dbReference type="OrthoDB" id="7821105at2"/>
<evidence type="ECO:0000259" key="2">
    <source>
        <dbReference type="PROSITE" id="PS50966"/>
    </source>
</evidence>
<accession>A0A1M7MS13</accession>
<protein>
    <recommendedName>
        <fullName evidence="2">SWIM-type domain-containing protein</fullName>
    </recommendedName>
</protein>
<dbReference type="EMBL" id="FRBL01000014">
    <property type="protein sequence ID" value="SHM93345.1"/>
    <property type="molecule type" value="Genomic_DNA"/>
</dbReference>
<dbReference type="Proteomes" id="UP000184420">
    <property type="component" value="Unassembled WGS sequence"/>
</dbReference>
<reference evidence="3 4" key="1">
    <citation type="submission" date="2016-11" db="EMBL/GenBank/DDBJ databases">
        <authorList>
            <person name="Jaros S."/>
            <person name="Januszkiewicz K."/>
            <person name="Wedrychowicz H."/>
        </authorList>
    </citation>
    <scope>NUCLEOTIDE SEQUENCE [LARGE SCALE GENOMIC DNA]</scope>
    <source>
        <strain evidence="3 4">DSM 27406</strain>
    </source>
</reference>
<dbReference type="Pfam" id="PF04434">
    <property type="entry name" value="SWIM"/>
    <property type="match status" value="1"/>
</dbReference>
<dbReference type="GO" id="GO:0008270">
    <property type="term" value="F:zinc ion binding"/>
    <property type="evidence" value="ECO:0007669"/>
    <property type="project" value="UniProtKB-KW"/>
</dbReference>
<dbReference type="RefSeq" id="WP_073087510.1">
    <property type="nucleotide sequence ID" value="NZ_FRBL01000014.1"/>
</dbReference>
<evidence type="ECO:0000313" key="3">
    <source>
        <dbReference type="EMBL" id="SHM93345.1"/>
    </source>
</evidence>
<dbReference type="STRING" id="1419482.SAMN05444266_11440"/>
<keyword evidence="4" id="KW-1185">Reference proteome</keyword>